<dbReference type="InterPro" id="IPR048683">
    <property type="entry name" value="Sf6_terminase"/>
</dbReference>
<name>A0ABS9QRA0_9HYPH</name>
<feature type="region of interest" description="Disordered" evidence="1">
    <location>
        <begin position="76"/>
        <end position="95"/>
    </location>
</feature>
<dbReference type="EMBL" id="JAKREW010000093">
    <property type="protein sequence ID" value="MCG7509353.1"/>
    <property type="molecule type" value="Genomic_DNA"/>
</dbReference>
<dbReference type="Gene3D" id="1.10.10.60">
    <property type="entry name" value="Homeodomain-like"/>
    <property type="match status" value="1"/>
</dbReference>
<dbReference type="Proteomes" id="UP001201701">
    <property type="component" value="Unassembled WGS sequence"/>
</dbReference>
<gene>
    <name evidence="2" type="ORF">L4923_30410</name>
</gene>
<evidence type="ECO:0000313" key="2">
    <source>
        <dbReference type="EMBL" id="MCG7509353.1"/>
    </source>
</evidence>
<dbReference type="Pfam" id="PF20901">
    <property type="entry name" value="Sf6_terminase"/>
    <property type="match status" value="1"/>
</dbReference>
<dbReference type="RefSeq" id="WP_239370828.1">
    <property type="nucleotide sequence ID" value="NZ_JAKREW010000093.1"/>
</dbReference>
<evidence type="ECO:0000256" key="1">
    <source>
        <dbReference type="SAM" id="MobiDB-lite"/>
    </source>
</evidence>
<proteinExistence type="predicted"/>
<evidence type="ECO:0000313" key="3">
    <source>
        <dbReference type="Proteomes" id="UP001201701"/>
    </source>
</evidence>
<keyword evidence="3" id="KW-1185">Reference proteome</keyword>
<organism evidence="2 3">
    <name type="scientific">Mesorhizobium retamae</name>
    <dbReference type="NCBI Taxonomy" id="2912854"/>
    <lineage>
        <taxon>Bacteria</taxon>
        <taxon>Pseudomonadati</taxon>
        <taxon>Pseudomonadota</taxon>
        <taxon>Alphaproteobacteria</taxon>
        <taxon>Hyphomicrobiales</taxon>
        <taxon>Phyllobacteriaceae</taxon>
        <taxon>Mesorhizobium</taxon>
    </lineage>
</organism>
<protein>
    <submittedName>
        <fullName evidence="2">Terminase small subunit protein</fullName>
    </submittedName>
</protein>
<reference evidence="2 3" key="1">
    <citation type="submission" date="2022-02" db="EMBL/GenBank/DDBJ databases">
        <title>Draft genome sequence of Mezorhizobium retamae strain IRAMC:0171 isolated from Retama raetam nodules.</title>
        <authorList>
            <person name="Bengaied R."/>
            <person name="Sbissi I."/>
            <person name="Huber K."/>
            <person name="Ghodbane F."/>
            <person name="Nouioui I."/>
            <person name="Tarhouni M."/>
            <person name="Gtari M."/>
        </authorList>
    </citation>
    <scope>NUCLEOTIDE SEQUENCE [LARGE SCALE GENOMIC DNA]</scope>
    <source>
        <strain evidence="2 3">IRAMC:0171</strain>
    </source>
</reference>
<accession>A0ABS9QRA0</accession>
<comment type="caution">
    <text evidence="2">The sequence shown here is derived from an EMBL/GenBank/DDBJ whole genome shotgun (WGS) entry which is preliminary data.</text>
</comment>
<sequence length="150" mass="16907">MGRPTKYSQKMADLICDQITEGRSLRSICRDEDMPNTATVFRWLARHEDFAKLYAHARDAQADALVDEMIDIADDGSNDWMEQRGRDGEVTGWKENGESLKRSALRLSTRQWIAEKLKPKKYGNKVALTDGEGGPLTVNVIQRAAHPSSE</sequence>